<keyword evidence="2" id="KW-0812">Transmembrane</keyword>
<comment type="caution">
    <text evidence="4">The sequence shown here is derived from an EMBL/GenBank/DDBJ whole genome shotgun (WGS) entry which is preliminary data.</text>
</comment>
<evidence type="ECO:0000256" key="2">
    <source>
        <dbReference type="SAM" id="Phobius"/>
    </source>
</evidence>
<feature type="transmembrane region" description="Helical" evidence="2">
    <location>
        <begin position="362"/>
        <end position="383"/>
    </location>
</feature>
<keyword evidence="3" id="KW-0732">Signal</keyword>
<reference evidence="4" key="1">
    <citation type="submission" date="2023-04" db="EMBL/GenBank/DDBJ databases">
        <title>Phytophthora fragariaefolia NBRC 109709.</title>
        <authorList>
            <person name="Ichikawa N."/>
            <person name="Sato H."/>
            <person name="Tonouchi N."/>
        </authorList>
    </citation>
    <scope>NUCLEOTIDE SEQUENCE</scope>
    <source>
        <strain evidence="4">NBRC 109709</strain>
    </source>
</reference>
<keyword evidence="2" id="KW-1133">Transmembrane helix</keyword>
<accession>A0A9W6X4D3</accession>
<evidence type="ECO:0000256" key="3">
    <source>
        <dbReference type="SAM" id="SignalP"/>
    </source>
</evidence>
<evidence type="ECO:0000256" key="1">
    <source>
        <dbReference type="SAM" id="MobiDB-lite"/>
    </source>
</evidence>
<evidence type="ECO:0000313" key="4">
    <source>
        <dbReference type="EMBL" id="GMF30918.1"/>
    </source>
</evidence>
<gene>
    <name evidence="4" type="ORF">Pfra01_000695300</name>
</gene>
<dbReference type="AlphaFoldDB" id="A0A9W6X4D3"/>
<dbReference type="Proteomes" id="UP001165121">
    <property type="component" value="Unassembled WGS sequence"/>
</dbReference>
<feature type="signal peptide" evidence="3">
    <location>
        <begin position="1"/>
        <end position="21"/>
    </location>
</feature>
<protein>
    <submittedName>
        <fullName evidence="4">Unnamed protein product</fullName>
    </submittedName>
</protein>
<sequence length="438" mass="47156">MQSLTLIALVCTLLLIQLSRAWNEPSSCGDGPEEALPTASRSSSPAPASSSGSESSLPSTSSSNGDDKSSDACDCSYPLSLVSASSVARTSGDEGSTSFTFDGTTSDIAQQLYNRYASGDQVAQMTLETVPGPVQSRLHNLSTNFEDLPGLLQRAILWDSGFAFTPDGRVVRVWTLDNRTMADIAISSEDLTSAGCEALVCADSNGETSRIYKTCRHSPIDLLAASKCVVDSFKSDEILNGSVWSTGGSSTMIPEIHVIKNDGITSGGCKYTIYSIHTAQLSNMSSMASGCPAGQRVGSLTIPCYGNDTIPDSLRGRITTPSGSDWVTRWILQRKESFSSSSQDSTSTTTEEGKGGGMGFSWWWLLIILLVIVLLIIATIAACHHCHRLSRFTSPPDNTTYIFVGGRIWAVEDETHGRGAGYWLRFVNWCRKTFNFFE</sequence>
<dbReference type="OrthoDB" id="126084at2759"/>
<feature type="chain" id="PRO_5040905568" evidence="3">
    <location>
        <begin position="22"/>
        <end position="438"/>
    </location>
</feature>
<keyword evidence="5" id="KW-1185">Reference proteome</keyword>
<dbReference type="EMBL" id="BSXT01000607">
    <property type="protein sequence ID" value="GMF30918.1"/>
    <property type="molecule type" value="Genomic_DNA"/>
</dbReference>
<name>A0A9W6X4D3_9STRA</name>
<feature type="compositionally biased region" description="Low complexity" evidence="1">
    <location>
        <begin position="35"/>
        <end position="64"/>
    </location>
</feature>
<proteinExistence type="predicted"/>
<feature type="region of interest" description="Disordered" evidence="1">
    <location>
        <begin position="25"/>
        <end position="69"/>
    </location>
</feature>
<organism evidence="4 5">
    <name type="scientific">Phytophthora fragariaefolia</name>
    <dbReference type="NCBI Taxonomy" id="1490495"/>
    <lineage>
        <taxon>Eukaryota</taxon>
        <taxon>Sar</taxon>
        <taxon>Stramenopiles</taxon>
        <taxon>Oomycota</taxon>
        <taxon>Peronosporomycetes</taxon>
        <taxon>Peronosporales</taxon>
        <taxon>Peronosporaceae</taxon>
        <taxon>Phytophthora</taxon>
    </lineage>
</organism>
<evidence type="ECO:0000313" key="5">
    <source>
        <dbReference type="Proteomes" id="UP001165121"/>
    </source>
</evidence>
<keyword evidence="2" id="KW-0472">Membrane</keyword>